<dbReference type="InterPro" id="IPR003594">
    <property type="entry name" value="HATPase_dom"/>
</dbReference>
<dbReference type="Pfam" id="PF00072">
    <property type="entry name" value="Response_reg"/>
    <property type="match status" value="1"/>
</dbReference>
<keyword evidence="6" id="KW-0812">Transmembrane</keyword>
<dbReference type="SUPFAM" id="SSF47384">
    <property type="entry name" value="Homodimeric domain of signal transducing histidine kinase"/>
    <property type="match status" value="1"/>
</dbReference>
<dbReference type="Proteomes" id="UP000277579">
    <property type="component" value="Unassembled WGS sequence"/>
</dbReference>
<evidence type="ECO:0000256" key="7">
    <source>
        <dbReference type="SAM" id="SignalP"/>
    </source>
</evidence>
<keyword evidence="6" id="KW-0472">Membrane</keyword>
<dbReference type="Gene3D" id="1.10.287.130">
    <property type="match status" value="1"/>
</dbReference>
<dbReference type="CDD" id="cd17546">
    <property type="entry name" value="REC_hyHK_CKI1_RcsC-like"/>
    <property type="match status" value="1"/>
</dbReference>
<feature type="modified residue" description="4-aspartylphosphate" evidence="4">
    <location>
        <position position="663"/>
    </location>
</feature>
<dbReference type="InterPro" id="IPR004358">
    <property type="entry name" value="Sig_transdc_His_kin-like_C"/>
</dbReference>
<dbReference type="EMBL" id="RBLC01000004">
    <property type="protein sequence ID" value="RKS20521.1"/>
    <property type="molecule type" value="Genomic_DNA"/>
</dbReference>
<dbReference type="SUPFAM" id="SSF48452">
    <property type="entry name" value="TPR-like"/>
    <property type="match status" value="1"/>
</dbReference>
<dbReference type="Gene3D" id="1.25.40.10">
    <property type="entry name" value="Tetratricopeptide repeat domain"/>
    <property type="match status" value="1"/>
</dbReference>
<dbReference type="Gene3D" id="3.30.565.10">
    <property type="entry name" value="Histidine kinase-like ATPase, C-terminal domain"/>
    <property type="match status" value="1"/>
</dbReference>
<dbReference type="RefSeq" id="WP_121377177.1">
    <property type="nucleotide sequence ID" value="NZ_RBLC01000004.1"/>
</dbReference>
<organism evidence="10 11">
    <name type="scientific">Flavobacterium endophyticum</name>
    <dbReference type="NCBI Taxonomy" id="1540163"/>
    <lineage>
        <taxon>Bacteria</taxon>
        <taxon>Pseudomonadati</taxon>
        <taxon>Bacteroidota</taxon>
        <taxon>Flavobacteriia</taxon>
        <taxon>Flavobacteriales</taxon>
        <taxon>Flavobacteriaceae</taxon>
        <taxon>Flavobacterium</taxon>
    </lineage>
</organism>
<dbReference type="SUPFAM" id="SSF52172">
    <property type="entry name" value="CheY-like"/>
    <property type="match status" value="1"/>
</dbReference>
<evidence type="ECO:0000256" key="2">
    <source>
        <dbReference type="ARBA" id="ARBA00012438"/>
    </source>
</evidence>
<feature type="chain" id="PRO_5019712941" description="histidine kinase" evidence="7">
    <location>
        <begin position="23"/>
        <end position="735"/>
    </location>
</feature>
<dbReference type="PRINTS" id="PR00344">
    <property type="entry name" value="BCTRLSENSOR"/>
</dbReference>
<dbReference type="FunFam" id="3.30.565.10:FF:000010">
    <property type="entry name" value="Sensor histidine kinase RcsC"/>
    <property type="match status" value="1"/>
</dbReference>
<reference evidence="10 11" key="1">
    <citation type="submission" date="2018-10" db="EMBL/GenBank/DDBJ databases">
        <title>Genomic Encyclopedia of Archaeal and Bacterial Type Strains, Phase II (KMG-II): from individual species to whole genera.</title>
        <authorList>
            <person name="Goeker M."/>
        </authorList>
    </citation>
    <scope>NUCLEOTIDE SEQUENCE [LARGE SCALE GENOMIC DNA]</scope>
    <source>
        <strain evidence="10 11">DSM 29537</strain>
    </source>
</reference>
<dbReference type="CDD" id="cd00082">
    <property type="entry name" value="HisKA"/>
    <property type="match status" value="1"/>
</dbReference>
<dbReference type="InterPro" id="IPR011990">
    <property type="entry name" value="TPR-like_helical_dom_sf"/>
</dbReference>
<comment type="catalytic activity">
    <reaction evidence="1">
        <text>ATP + protein L-histidine = ADP + protein N-phospho-L-histidine.</text>
        <dbReference type="EC" id="2.7.13.3"/>
    </reaction>
</comment>
<dbReference type="PROSITE" id="PS50110">
    <property type="entry name" value="RESPONSE_REGULATORY"/>
    <property type="match status" value="1"/>
</dbReference>
<dbReference type="Gene3D" id="3.40.50.2300">
    <property type="match status" value="1"/>
</dbReference>
<dbReference type="SMART" id="SM00028">
    <property type="entry name" value="TPR"/>
    <property type="match status" value="3"/>
</dbReference>
<keyword evidence="10" id="KW-0808">Transferase</keyword>
<dbReference type="GO" id="GO:0000155">
    <property type="term" value="F:phosphorelay sensor kinase activity"/>
    <property type="evidence" value="ECO:0007669"/>
    <property type="project" value="InterPro"/>
</dbReference>
<keyword evidence="7" id="KW-0732">Signal</keyword>
<dbReference type="InterPro" id="IPR005467">
    <property type="entry name" value="His_kinase_dom"/>
</dbReference>
<evidence type="ECO:0000256" key="4">
    <source>
        <dbReference type="PROSITE-ProRule" id="PRU00169"/>
    </source>
</evidence>
<dbReference type="SUPFAM" id="SSF55874">
    <property type="entry name" value="ATPase domain of HSP90 chaperone/DNA topoisomerase II/histidine kinase"/>
    <property type="match status" value="1"/>
</dbReference>
<name>A0A495M3M1_9FLAO</name>
<dbReference type="OrthoDB" id="4457677at2"/>
<dbReference type="InterPro" id="IPR036890">
    <property type="entry name" value="HATPase_C_sf"/>
</dbReference>
<dbReference type="SMART" id="SM00388">
    <property type="entry name" value="HisKA"/>
    <property type="match status" value="1"/>
</dbReference>
<dbReference type="SMART" id="SM00387">
    <property type="entry name" value="HATPase_c"/>
    <property type="match status" value="1"/>
</dbReference>
<proteinExistence type="predicted"/>
<dbReference type="InterPro" id="IPR036097">
    <property type="entry name" value="HisK_dim/P_sf"/>
</dbReference>
<dbReference type="EC" id="2.7.13.3" evidence="2"/>
<feature type="signal peptide" evidence="7">
    <location>
        <begin position="1"/>
        <end position="22"/>
    </location>
</feature>
<dbReference type="Pfam" id="PF02518">
    <property type="entry name" value="HATPase_c"/>
    <property type="match status" value="1"/>
</dbReference>
<sequence length="735" mass="84919">MPRNRIISFVLVLLLYCSLAFSQENIKDTRTRIYDLICKADGLLTDLKYMESLQVSKQALNLAYKNKQYDYVAMSYNTIAGCHEELMNTNMALAYYNKALIYSQKTQNDTIKDWIHNNIGNLYNFAIKDYDKGIYHYKKSLQYAQKVKDTTEIIFTEMNLAWAYFNKKDFVQGLPYLKNVEKHLDKYGDIESKVIVNNLFGMYYSSNGNARLADSYFKLAIDYGIRYKQQNALADAYAEYSKHLYQIKDYKNAYINKVHYEELKDDLHNHEKLKSAQIAGIQIELDESRRKIDKIELEKYAQQKNLRNSKIIVILFLAILIILLLLLYTFYKNSIYRKKVNQKLLESNEELKIAKDKAEESSILKSQFISTVTHELRTPLYGVIGITNLILDEHKELENSPHINSLKFSARYLLSLVNDLLQIHKIEDKKIVLEELPLNVLDEIEKVKEALQFIAIKNRNKVMIDVDIEIPEYLIGDKLRLSQILVNLTSNALKFTQNGVIKLAAALEKKEGNTYYIKFEIVDNGCGIAVENQNKIFEKFVQIDRKEGDYQGTGLGLSIVKRLLELLGSSIRLESKEGEGTTVTFTIPFEYDANATKTYIENIDVDTTNVSSYKILVVEDNKINQMVTKKIIEKNNYKCFVVDDGYAALNILEKETFDVILMDINMPVINGFETTRMIRDKGIDIPIIALTAFDKDEITDEAKLSGMNDILIKPFEPLRLFQIINSQIAKYSTQH</sequence>
<dbReference type="AlphaFoldDB" id="A0A495M3M1"/>
<evidence type="ECO:0000256" key="6">
    <source>
        <dbReference type="SAM" id="Phobius"/>
    </source>
</evidence>
<evidence type="ECO:0000256" key="1">
    <source>
        <dbReference type="ARBA" id="ARBA00000085"/>
    </source>
</evidence>
<feature type="transmembrane region" description="Helical" evidence="6">
    <location>
        <begin position="311"/>
        <end position="331"/>
    </location>
</feature>
<evidence type="ECO:0000256" key="3">
    <source>
        <dbReference type="ARBA" id="ARBA00022553"/>
    </source>
</evidence>
<accession>A0A495M3M1</accession>
<keyword evidence="10" id="KW-0418">Kinase</keyword>
<dbReference type="PROSITE" id="PS50109">
    <property type="entry name" value="HIS_KIN"/>
    <property type="match status" value="1"/>
</dbReference>
<keyword evidence="6" id="KW-1133">Transmembrane helix</keyword>
<evidence type="ECO:0000256" key="5">
    <source>
        <dbReference type="SAM" id="Coils"/>
    </source>
</evidence>
<dbReference type="InterPro" id="IPR003661">
    <property type="entry name" value="HisK_dim/P_dom"/>
</dbReference>
<dbReference type="InterPro" id="IPR001789">
    <property type="entry name" value="Sig_transdc_resp-reg_receiver"/>
</dbReference>
<dbReference type="CDD" id="cd16922">
    <property type="entry name" value="HATPase_EvgS-ArcB-TorS-like"/>
    <property type="match status" value="1"/>
</dbReference>
<feature type="domain" description="Response regulatory" evidence="9">
    <location>
        <begin position="614"/>
        <end position="728"/>
    </location>
</feature>
<evidence type="ECO:0000259" key="9">
    <source>
        <dbReference type="PROSITE" id="PS50110"/>
    </source>
</evidence>
<keyword evidence="11" id="KW-1185">Reference proteome</keyword>
<evidence type="ECO:0000259" key="8">
    <source>
        <dbReference type="PROSITE" id="PS50109"/>
    </source>
</evidence>
<feature type="domain" description="Histidine kinase" evidence="8">
    <location>
        <begin position="371"/>
        <end position="591"/>
    </location>
</feature>
<protein>
    <recommendedName>
        <fullName evidence="2">histidine kinase</fullName>
        <ecNumber evidence="2">2.7.13.3</ecNumber>
    </recommendedName>
</protein>
<comment type="caution">
    <text evidence="10">The sequence shown here is derived from an EMBL/GenBank/DDBJ whole genome shotgun (WGS) entry which is preliminary data.</text>
</comment>
<dbReference type="InterPro" id="IPR019734">
    <property type="entry name" value="TPR_rpt"/>
</dbReference>
<feature type="coiled-coil region" evidence="5">
    <location>
        <begin position="278"/>
        <end position="305"/>
    </location>
</feature>
<dbReference type="PANTHER" id="PTHR45339:SF5">
    <property type="entry name" value="HISTIDINE KINASE"/>
    <property type="match status" value="1"/>
</dbReference>
<keyword evidence="5" id="KW-0175">Coiled coil</keyword>
<keyword evidence="3 4" id="KW-0597">Phosphoprotein</keyword>
<dbReference type="Pfam" id="PF00512">
    <property type="entry name" value="HisKA"/>
    <property type="match status" value="1"/>
</dbReference>
<evidence type="ECO:0000313" key="10">
    <source>
        <dbReference type="EMBL" id="RKS20521.1"/>
    </source>
</evidence>
<dbReference type="SMART" id="SM00448">
    <property type="entry name" value="REC"/>
    <property type="match status" value="1"/>
</dbReference>
<dbReference type="PANTHER" id="PTHR45339">
    <property type="entry name" value="HYBRID SIGNAL TRANSDUCTION HISTIDINE KINASE J"/>
    <property type="match status" value="1"/>
</dbReference>
<evidence type="ECO:0000313" key="11">
    <source>
        <dbReference type="Proteomes" id="UP000277579"/>
    </source>
</evidence>
<gene>
    <name evidence="10" type="ORF">CLV94_2900</name>
</gene>
<dbReference type="InterPro" id="IPR011006">
    <property type="entry name" value="CheY-like_superfamily"/>
</dbReference>